<evidence type="ECO:0000313" key="2">
    <source>
        <dbReference type="Proteomes" id="UP000770161"/>
    </source>
</evidence>
<dbReference type="RefSeq" id="WP_216683149.1">
    <property type="nucleotide sequence ID" value="NZ_JAHLZN010000001.1"/>
</dbReference>
<protein>
    <submittedName>
        <fullName evidence="1">Uncharacterized protein</fullName>
    </submittedName>
</protein>
<organism evidence="1 2">
    <name type="scientific">Mammaliicoccus lentus</name>
    <name type="common">Staphylococcus lentus</name>
    <dbReference type="NCBI Taxonomy" id="42858"/>
    <lineage>
        <taxon>Bacteria</taxon>
        <taxon>Bacillati</taxon>
        <taxon>Bacillota</taxon>
        <taxon>Bacilli</taxon>
        <taxon>Bacillales</taxon>
        <taxon>Staphylococcaceae</taxon>
        <taxon>Mammaliicoccus</taxon>
    </lineage>
</organism>
<dbReference type="EMBL" id="JAHLZN010000001">
    <property type="protein sequence ID" value="MBU6112501.1"/>
    <property type="molecule type" value="Genomic_DNA"/>
</dbReference>
<accession>A0ABS6GTV1</accession>
<dbReference type="Pfam" id="PF23767">
    <property type="entry name" value="TscA"/>
    <property type="match status" value="1"/>
</dbReference>
<dbReference type="Proteomes" id="UP000770161">
    <property type="component" value="Unassembled WGS sequence"/>
</dbReference>
<evidence type="ECO:0000313" key="1">
    <source>
        <dbReference type="EMBL" id="MBU6112501.1"/>
    </source>
</evidence>
<dbReference type="InterPro" id="IPR055590">
    <property type="entry name" value="TscA"/>
</dbReference>
<gene>
    <name evidence="1" type="ORF">KQ656_00950</name>
</gene>
<comment type="caution">
    <text evidence="1">The sequence shown here is derived from an EMBL/GenBank/DDBJ whole genome shotgun (WGS) entry which is preliminary data.</text>
</comment>
<name>A0ABS6GTV1_MAMLE</name>
<sequence length="69" mass="8004">MNGEERVILTEVVEILEAVVEDKRETYTLVTEFDGEKIFLKVDREKQLESSIEWAINHIEGNIDLGIKK</sequence>
<proteinExistence type="predicted"/>
<keyword evidence="2" id="KW-1185">Reference proteome</keyword>
<reference evidence="1 2" key="1">
    <citation type="submission" date="2021-06" db="EMBL/GenBank/DDBJ databases">
        <title>Staphylococcus lentus K169 genome sequencing.</title>
        <authorList>
            <person name="Sundareshan S."/>
            <person name="Akhila D.S."/>
            <person name="Prachi D."/>
            <person name="Sivakumar R."/>
            <person name="Rajendhran J."/>
            <person name="Isloor S."/>
            <person name="Hegde N.R."/>
        </authorList>
    </citation>
    <scope>NUCLEOTIDE SEQUENCE [LARGE SCALE GENOMIC DNA]</scope>
    <source>
        <strain evidence="1 2">K169</strain>
    </source>
</reference>